<evidence type="ECO:0000313" key="3">
    <source>
        <dbReference type="Proteomes" id="UP000183200"/>
    </source>
</evidence>
<dbReference type="AlphaFoldDB" id="A0A1G9S2F5"/>
<accession>A0A1G9S2F5</accession>
<dbReference type="Proteomes" id="UP000183200">
    <property type="component" value="Unassembled WGS sequence"/>
</dbReference>
<keyword evidence="1" id="KW-1133">Transmembrane helix</keyword>
<dbReference type="EMBL" id="FNGY01000003">
    <property type="protein sequence ID" value="SDM29651.1"/>
    <property type="molecule type" value="Genomic_DNA"/>
</dbReference>
<keyword evidence="3" id="KW-1185">Reference proteome</keyword>
<protein>
    <submittedName>
        <fullName evidence="2">Uncharacterized protein</fullName>
    </submittedName>
</protein>
<keyword evidence="1" id="KW-0472">Membrane</keyword>
<organism evidence="2 3">
    <name type="scientific">Pedobacter steynii</name>
    <dbReference type="NCBI Taxonomy" id="430522"/>
    <lineage>
        <taxon>Bacteria</taxon>
        <taxon>Pseudomonadati</taxon>
        <taxon>Bacteroidota</taxon>
        <taxon>Sphingobacteriia</taxon>
        <taxon>Sphingobacteriales</taxon>
        <taxon>Sphingobacteriaceae</taxon>
        <taxon>Pedobacter</taxon>
    </lineage>
</organism>
<feature type="transmembrane region" description="Helical" evidence="1">
    <location>
        <begin position="54"/>
        <end position="74"/>
    </location>
</feature>
<name>A0A1G9S2F5_9SPHI</name>
<gene>
    <name evidence="2" type="ORF">SAMN05421820_103443</name>
</gene>
<sequence length="77" mass="8989">MYDILSILIGKWFLGGVGYCVRKFYFFLLRSLGIQPKKKRSRSDFSSVIKIDEYQNRITGFMVILIVIIIIQILQAI</sequence>
<evidence type="ECO:0000313" key="2">
    <source>
        <dbReference type="EMBL" id="SDM29651.1"/>
    </source>
</evidence>
<evidence type="ECO:0000256" key="1">
    <source>
        <dbReference type="SAM" id="Phobius"/>
    </source>
</evidence>
<keyword evidence="1" id="KW-0812">Transmembrane</keyword>
<proteinExistence type="predicted"/>
<reference evidence="3" key="1">
    <citation type="submission" date="2016-10" db="EMBL/GenBank/DDBJ databases">
        <authorList>
            <person name="Varghese N."/>
            <person name="Submissions S."/>
        </authorList>
    </citation>
    <scope>NUCLEOTIDE SEQUENCE [LARGE SCALE GENOMIC DNA]</scope>
    <source>
        <strain evidence="3">DSM 19110</strain>
    </source>
</reference>
<feature type="transmembrane region" description="Helical" evidence="1">
    <location>
        <begin position="12"/>
        <end position="33"/>
    </location>
</feature>